<protein>
    <submittedName>
        <fullName evidence="2">Uncharacterized protein</fullName>
    </submittedName>
</protein>
<name>A0ABQ3P7H4_9ACTN</name>
<comment type="caution">
    <text evidence="2">The sequence shown here is derived from an EMBL/GenBank/DDBJ whole genome shotgun (WGS) entry which is preliminary data.</text>
</comment>
<dbReference type="EMBL" id="BNDW01000019">
    <property type="protein sequence ID" value="GHI20973.1"/>
    <property type="molecule type" value="Genomic_DNA"/>
</dbReference>
<gene>
    <name evidence="2" type="ORF">Shyd_23440</name>
</gene>
<organism evidence="2 3">
    <name type="scientific">Streptomyces hydrogenans</name>
    <dbReference type="NCBI Taxonomy" id="1873719"/>
    <lineage>
        <taxon>Bacteria</taxon>
        <taxon>Bacillati</taxon>
        <taxon>Actinomycetota</taxon>
        <taxon>Actinomycetes</taxon>
        <taxon>Kitasatosporales</taxon>
        <taxon>Streptomycetaceae</taxon>
        <taxon>Streptomyces</taxon>
    </lineage>
</organism>
<dbReference type="Proteomes" id="UP001052739">
    <property type="component" value="Unassembled WGS sequence"/>
</dbReference>
<keyword evidence="3" id="KW-1185">Reference proteome</keyword>
<feature type="region of interest" description="Disordered" evidence="1">
    <location>
        <begin position="1"/>
        <end position="121"/>
    </location>
</feature>
<sequence length="121" mass="12188">MGRAITRRTHGRRPPAAGRPPRRDETRETPVTTTARHLSGRIRIPRQAAPGGAPSAGEPAPAADAPLTSEPPCADLAPLTSEPPLAGAAPLTSEPPLTGAAPLTSEPTAPGGRCGTESPGV</sequence>
<proteinExistence type="predicted"/>
<evidence type="ECO:0000313" key="3">
    <source>
        <dbReference type="Proteomes" id="UP001052739"/>
    </source>
</evidence>
<feature type="compositionally biased region" description="Basic residues" evidence="1">
    <location>
        <begin position="1"/>
        <end position="13"/>
    </location>
</feature>
<accession>A0ABQ3P7H4</accession>
<evidence type="ECO:0000313" key="2">
    <source>
        <dbReference type="EMBL" id="GHI20973.1"/>
    </source>
</evidence>
<feature type="compositionally biased region" description="Low complexity" evidence="1">
    <location>
        <begin position="48"/>
        <end position="66"/>
    </location>
</feature>
<evidence type="ECO:0000256" key="1">
    <source>
        <dbReference type="SAM" id="MobiDB-lite"/>
    </source>
</evidence>
<reference evidence="2" key="1">
    <citation type="submission" date="2024-05" db="EMBL/GenBank/DDBJ databases">
        <title>Whole genome shotgun sequence of Streptomyces hydrogenans NBRC 13475.</title>
        <authorList>
            <person name="Komaki H."/>
            <person name="Tamura T."/>
        </authorList>
    </citation>
    <scope>NUCLEOTIDE SEQUENCE</scope>
    <source>
        <strain evidence="2">NBRC 13475</strain>
    </source>
</reference>